<keyword evidence="11" id="KW-0902">Two-component regulatory system</keyword>
<evidence type="ECO:0000256" key="10">
    <source>
        <dbReference type="ARBA" id="ARBA00022989"/>
    </source>
</evidence>
<accession>A0ABP8QLY0</accession>
<dbReference type="Gene3D" id="1.20.5.1930">
    <property type="match status" value="1"/>
</dbReference>
<feature type="domain" description="Major facilitator superfamily (MFS) profile" evidence="14">
    <location>
        <begin position="24"/>
        <end position="485"/>
    </location>
</feature>
<organism evidence="15 16">
    <name type="scientific">Actinoallomurus oryzae</name>
    <dbReference type="NCBI Taxonomy" id="502180"/>
    <lineage>
        <taxon>Bacteria</taxon>
        <taxon>Bacillati</taxon>
        <taxon>Actinomycetota</taxon>
        <taxon>Actinomycetes</taxon>
        <taxon>Streptosporangiales</taxon>
        <taxon>Thermomonosporaceae</taxon>
        <taxon>Actinoallomurus</taxon>
    </lineage>
</organism>
<evidence type="ECO:0000256" key="2">
    <source>
        <dbReference type="ARBA" id="ARBA00004651"/>
    </source>
</evidence>
<dbReference type="PANTHER" id="PTHR24421">
    <property type="entry name" value="NITRATE/NITRITE SENSOR PROTEIN NARX-RELATED"/>
    <property type="match status" value="1"/>
</dbReference>
<evidence type="ECO:0000256" key="13">
    <source>
        <dbReference type="SAM" id="Phobius"/>
    </source>
</evidence>
<feature type="transmembrane region" description="Helical" evidence="13">
    <location>
        <begin position="147"/>
        <end position="166"/>
    </location>
</feature>
<evidence type="ECO:0000256" key="8">
    <source>
        <dbReference type="ARBA" id="ARBA00022777"/>
    </source>
</evidence>
<keyword evidence="10 13" id="KW-1133">Transmembrane helix</keyword>
<evidence type="ECO:0000256" key="12">
    <source>
        <dbReference type="ARBA" id="ARBA00023136"/>
    </source>
</evidence>
<evidence type="ECO:0000256" key="7">
    <source>
        <dbReference type="ARBA" id="ARBA00022741"/>
    </source>
</evidence>
<evidence type="ECO:0000256" key="11">
    <source>
        <dbReference type="ARBA" id="ARBA00023012"/>
    </source>
</evidence>
<keyword evidence="8" id="KW-0418">Kinase</keyword>
<dbReference type="InterPro" id="IPR036890">
    <property type="entry name" value="HATPase_C_sf"/>
</dbReference>
<dbReference type="InterPro" id="IPR011712">
    <property type="entry name" value="Sig_transdc_His_kin_sub3_dim/P"/>
</dbReference>
<comment type="catalytic activity">
    <reaction evidence="1">
        <text>ATP + protein L-histidine = ADP + protein N-phospho-L-histidine.</text>
        <dbReference type="EC" id="2.7.13.3"/>
    </reaction>
</comment>
<dbReference type="PROSITE" id="PS50850">
    <property type="entry name" value="MFS"/>
    <property type="match status" value="1"/>
</dbReference>
<dbReference type="InterPro" id="IPR020846">
    <property type="entry name" value="MFS_dom"/>
</dbReference>
<evidence type="ECO:0000256" key="1">
    <source>
        <dbReference type="ARBA" id="ARBA00000085"/>
    </source>
</evidence>
<comment type="caution">
    <text evidence="15">The sequence shown here is derived from an EMBL/GenBank/DDBJ whole genome shotgun (WGS) entry which is preliminary data.</text>
</comment>
<evidence type="ECO:0000256" key="4">
    <source>
        <dbReference type="ARBA" id="ARBA00022553"/>
    </source>
</evidence>
<dbReference type="Gene3D" id="1.20.1250.20">
    <property type="entry name" value="MFS general substrate transporter like domains"/>
    <property type="match status" value="1"/>
</dbReference>
<comment type="subcellular location">
    <subcellularLocation>
        <location evidence="2">Cell membrane</location>
        <topology evidence="2">Multi-pass membrane protein</topology>
    </subcellularLocation>
</comment>
<dbReference type="InterPro" id="IPR003594">
    <property type="entry name" value="HATPase_dom"/>
</dbReference>
<gene>
    <name evidence="15" type="ORF">GCM10023191_061840</name>
</gene>
<proteinExistence type="predicted"/>
<evidence type="ECO:0000313" key="16">
    <source>
        <dbReference type="Proteomes" id="UP001500503"/>
    </source>
</evidence>
<keyword evidence="16" id="KW-1185">Reference proteome</keyword>
<dbReference type="InterPro" id="IPR011701">
    <property type="entry name" value="MFS"/>
</dbReference>
<protein>
    <recommendedName>
        <fullName evidence="3">histidine kinase</fullName>
        <ecNumber evidence="3">2.7.13.3</ecNumber>
    </recommendedName>
</protein>
<keyword evidence="7" id="KW-0547">Nucleotide-binding</keyword>
<evidence type="ECO:0000256" key="5">
    <source>
        <dbReference type="ARBA" id="ARBA00022679"/>
    </source>
</evidence>
<dbReference type="EC" id="2.7.13.3" evidence="3"/>
<keyword evidence="6 13" id="KW-0812">Transmembrane</keyword>
<dbReference type="Pfam" id="PF02518">
    <property type="entry name" value="HATPase_c"/>
    <property type="match status" value="1"/>
</dbReference>
<name>A0ABP8QLY0_9ACTN</name>
<feature type="transmembrane region" description="Helical" evidence="13">
    <location>
        <begin position="120"/>
        <end position="140"/>
    </location>
</feature>
<evidence type="ECO:0000256" key="9">
    <source>
        <dbReference type="ARBA" id="ARBA00022840"/>
    </source>
</evidence>
<evidence type="ECO:0000256" key="3">
    <source>
        <dbReference type="ARBA" id="ARBA00012438"/>
    </source>
</evidence>
<evidence type="ECO:0000259" key="14">
    <source>
        <dbReference type="PROSITE" id="PS50850"/>
    </source>
</evidence>
<dbReference type="SUPFAM" id="SSF103473">
    <property type="entry name" value="MFS general substrate transporter"/>
    <property type="match status" value="1"/>
</dbReference>
<dbReference type="Pfam" id="PF07690">
    <property type="entry name" value="MFS_1"/>
    <property type="match status" value="1"/>
</dbReference>
<keyword evidence="4" id="KW-0597">Phosphoprotein</keyword>
<dbReference type="Gene3D" id="3.30.565.10">
    <property type="entry name" value="Histidine kinase-like ATPase, C-terminal domain"/>
    <property type="match status" value="1"/>
</dbReference>
<feature type="transmembrane region" description="Helical" evidence="13">
    <location>
        <begin position="61"/>
        <end position="82"/>
    </location>
</feature>
<keyword evidence="12 13" id="KW-0472">Membrane</keyword>
<sequence>MSCISSSPSRSPGRGLAAPGELSPTLVLVLGTYAVGADAFVIAGFLPSITDTLHVSTAAGGRAITVFVLTYAVLAPVLFATTARVPRRVLLAGALVVIGLANLVSALAPTLPVLIAGRMLAAAGAATYTPIAAQVCTTLVRPRARLAALIVIISGMAIAITLGLALGDVAGRWLGWRAVLGTVSLVCLLAGAAVALTLPSLPGRARARMRPALRPGLPAVVPIAVLCVAVAYGVYAYFVPQLKAIGLPDAAAVVVLFAYGLGAMFANLVTGLRRAGEERRRIARELHDSLTHNITLIKVQAGIAVHLARRRDEPVPESLLAIEEASAEAMRELRVALHLLRDPDSEPAGNGLDQLSGLIDRACSAGVPTAVTVSGERRLLPCEVDRTAYRIVQEALTNVSRHSGGASALVRIAYRPDHLTVQVDDDGLARPGTPPEPGIGLTGMRERVAALGGRLHTGPRRDGGFTVQAELPLDASAEPARTWVR</sequence>
<feature type="transmembrane region" description="Helical" evidence="13">
    <location>
        <begin position="250"/>
        <end position="272"/>
    </location>
</feature>
<feature type="transmembrane region" description="Helical" evidence="13">
    <location>
        <begin position="89"/>
        <end position="108"/>
    </location>
</feature>
<dbReference type="CDD" id="cd17324">
    <property type="entry name" value="MFS_NepI_like"/>
    <property type="match status" value="1"/>
</dbReference>
<dbReference type="RefSeq" id="WP_345469801.1">
    <property type="nucleotide sequence ID" value="NZ_BAABHF010000038.1"/>
</dbReference>
<keyword evidence="9" id="KW-0067">ATP-binding</keyword>
<dbReference type="Proteomes" id="UP001500503">
    <property type="component" value="Unassembled WGS sequence"/>
</dbReference>
<feature type="transmembrane region" description="Helical" evidence="13">
    <location>
        <begin position="26"/>
        <end position="49"/>
    </location>
</feature>
<evidence type="ECO:0000313" key="15">
    <source>
        <dbReference type="EMBL" id="GAA4505722.1"/>
    </source>
</evidence>
<dbReference type="InterPro" id="IPR050482">
    <property type="entry name" value="Sensor_HK_TwoCompSys"/>
</dbReference>
<keyword evidence="5" id="KW-0808">Transferase</keyword>
<evidence type="ECO:0000256" key="6">
    <source>
        <dbReference type="ARBA" id="ARBA00022692"/>
    </source>
</evidence>
<feature type="transmembrane region" description="Helical" evidence="13">
    <location>
        <begin position="178"/>
        <end position="198"/>
    </location>
</feature>
<feature type="transmembrane region" description="Helical" evidence="13">
    <location>
        <begin position="219"/>
        <end position="238"/>
    </location>
</feature>
<reference evidence="16" key="1">
    <citation type="journal article" date="2019" name="Int. J. Syst. Evol. Microbiol.">
        <title>The Global Catalogue of Microorganisms (GCM) 10K type strain sequencing project: providing services to taxonomists for standard genome sequencing and annotation.</title>
        <authorList>
            <consortium name="The Broad Institute Genomics Platform"/>
            <consortium name="The Broad Institute Genome Sequencing Center for Infectious Disease"/>
            <person name="Wu L."/>
            <person name="Ma J."/>
        </authorList>
    </citation>
    <scope>NUCLEOTIDE SEQUENCE [LARGE SCALE GENOMIC DNA]</scope>
    <source>
        <strain evidence="16">JCM 17933</strain>
    </source>
</reference>
<dbReference type="SUPFAM" id="SSF55874">
    <property type="entry name" value="ATPase domain of HSP90 chaperone/DNA topoisomerase II/histidine kinase"/>
    <property type="match status" value="1"/>
</dbReference>
<dbReference type="CDD" id="cd16917">
    <property type="entry name" value="HATPase_UhpB-NarQ-NarX-like"/>
    <property type="match status" value="1"/>
</dbReference>
<dbReference type="Pfam" id="PF07730">
    <property type="entry name" value="HisKA_3"/>
    <property type="match status" value="1"/>
</dbReference>
<dbReference type="EMBL" id="BAABHF010000038">
    <property type="protein sequence ID" value="GAA4505722.1"/>
    <property type="molecule type" value="Genomic_DNA"/>
</dbReference>
<dbReference type="PANTHER" id="PTHR24421:SF10">
    <property type="entry name" value="NITRATE_NITRITE SENSOR PROTEIN NARQ"/>
    <property type="match status" value="1"/>
</dbReference>
<dbReference type="InterPro" id="IPR036259">
    <property type="entry name" value="MFS_trans_sf"/>
</dbReference>